<dbReference type="InterPro" id="IPR020103">
    <property type="entry name" value="PsdUridine_synth_cat_dom_sf"/>
</dbReference>
<dbReference type="Pfam" id="PF00849">
    <property type="entry name" value="PseudoU_synth_2"/>
    <property type="match status" value="1"/>
</dbReference>
<dbReference type="EMBL" id="HE575319">
    <property type="protein sequence ID" value="CCC91000.1"/>
    <property type="molecule type" value="Genomic_DNA"/>
</dbReference>
<dbReference type="GO" id="GO:0009982">
    <property type="term" value="F:pseudouridine synthase activity"/>
    <property type="evidence" value="ECO:0007669"/>
    <property type="project" value="InterPro"/>
</dbReference>
<dbReference type="InterPro" id="IPR006145">
    <property type="entry name" value="PsdUridine_synth_RsuA/RluA"/>
</dbReference>
<dbReference type="VEuPathDB" id="TriTrypDB:TcIL3000_6_2410"/>
<feature type="domain" description="Pseudouridine synthase RsuA/RluA-like" evidence="1">
    <location>
        <begin position="17"/>
        <end position="276"/>
    </location>
</feature>
<dbReference type="PANTHER" id="PTHR21600">
    <property type="entry name" value="MITOCHONDRIAL RNA PSEUDOURIDINE SYNTHASE"/>
    <property type="match status" value="1"/>
</dbReference>
<organism evidence="2">
    <name type="scientific">Trypanosoma congolense (strain IL3000)</name>
    <dbReference type="NCBI Taxonomy" id="1068625"/>
    <lineage>
        <taxon>Eukaryota</taxon>
        <taxon>Discoba</taxon>
        <taxon>Euglenozoa</taxon>
        <taxon>Kinetoplastea</taxon>
        <taxon>Metakinetoplastina</taxon>
        <taxon>Trypanosomatida</taxon>
        <taxon>Trypanosomatidae</taxon>
        <taxon>Trypanosoma</taxon>
        <taxon>Nannomonas</taxon>
    </lineage>
</organism>
<dbReference type="InterPro" id="IPR050188">
    <property type="entry name" value="RluA_PseudoU_synthase"/>
</dbReference>
<reference evidence="2" key="1">
    <citation type="journal article" date="2012" name="Proc. Natl. Acad. Sci. U.S.A.">
        <title>Antigenic diversity is generated by distinct evolutionary mechanisms in African trypanosome species.</title>
        <authorList>
            <person name="Jackson A.P."/>
            <person name="Berry A."/>
            <person name="Aslett M."/>
            <person name="Allison H.C."/>
            <person name="Burton P."/>
            <person name="Vavrova-Anderson J."/>
            <person name="Brown R."/>
            <person name="Browne H."/>
            <person name="Corton N."/>
            <person name="Hauser H."/>
            <person name="Gamble J."/>
            <person name="Gilderthorp R."/>
            <person name="Marcello L."/>
            <person name="McQuillan J."/>
            <person name="Otto T.D."/>
            <person name="Quail M.A."/>
            <person name="Sanders M.J."/>
            <person name="van Tonder A."/>
            <person name="Ginger M.L."/>
            <person name="Field M.C."/>
            <person name="Barry J.D."/>
            <person name="Hertz-Fowler C."/>
            <person name="Berriman M."/>
        </authorList>
    </citation>
    <scope>NUCLEOTIDE SEQUENCE</scope>
    <source>
        <strain evidence="2">IL3000</strain>
    </source>
</reference>
<dbReference type="SUPFAM" id="SSF55120">
    <property type="entry name" value="Pseudouridine synthase"/>
    <property type="match status" value="1"/>
</dbReference>
<evidence type="ECO:0000313" key="2">
    <source>
        <dbReference type="EMBL" id="CCC91000.1"/>
    </source>
</evidence>
<dbReference type="AlphaFoldDB" id="G0UNP0"/>
<dbReference type="PANTHER" id="PTHR21600:SF77">
    <property type="entry name" value="PSEUDOURIDYLATE SYNTHASE PROTEIN, PUTATIVE-RELATED"/>
    <property type="match status" value="1"/>
</dbReference>
<proteinExistence type="predicted"/>
<name>G0UNP0_TRYCI</name>
<dbReference type="GO" id="GO:0000455">
    <property type="term" value="P:enzyme-directed rRNA pseudouridine synthesis"/>
    <property type="evidence" value="ECO:0007669"/>
    <property type="project" value="TreeGrafter"/>
</dbReference>
<accession>G0UNP0</accession>
<protein>
    <recommendedName>
        <fullName evidence="1">Pseudouridine synthase RsuA/RluA-like domain-containing protein</fullName>
    </recommendedName>
</protein>
<dbReference type="Gene3D" id="3.30.2350.10">
    <property type="entry name" value="Pseudouridine synthase"/>
    <property type="match status" value="1"/>
</dbReference>
<sequence>MASHNAMISIIYENDEVVVISKPCDVPMDGDKHTITVERLALAYLAMRHAICGREVIANTHGVLQRIMECAVDLPITATEKQKGRKKAIKFVHQLDYATSGILCVAFSKATAARLAHCFEMRTAKKAYVAVLRGTLPLPPFCNDGVTNFELNTPYWHGVRLVPVEEVPCAHILLDGRNYPSTESSVGNHICGADGNSVWPGELIEINLPVGYDESDPDEFRMTVGGRGARDALTYVYVVKHGYMKASADAAAVAVTKVVLFPQTGRRHQLRVHCSSLGFPIVGDVAYGGLKRPTSPVRDALHCDTMKLEEAVDDCSWPRMMLHAWRLSLPLDLHPISDGAERHMEKRKRRRETLGLEAADVLKENTTWTHLEAEDPFAELFSS</sequence>
<dbReference type="GO" id="GO:0003723">
    <property type="term" value="F:RNA binding"/>
    <property type="evidence" value="ECO:0007669"/>
    <property type="project" value="InterPro"/>
</dbReference>
<evidence type="ECO:0000259" key="1">
    <source>
        <dbReference type="Pfam" id="PF00849"/>
    </source>
</evidence>
<gene>
    <name evidence="2" type="ORF">TCIL3000_6_2410</name>
</gene>
<dbReference type="CDD" id="cd02869">
    <property type="entry name" value="PseudoU_synth_RluA_like"/>
    <property type="match status" value="1"/>
</dbReference>